<keyword evidence="2" id="KW-1185">Reference proteome</keyword>
<dbReference type="EMBL" id="SRYB01000006">
    <property type="protein sequence ID" value="TGY79487.1"/>
    <property type="molecule type" value="Genomic_DNA"/>
</dbReference>
<proteinExistence type="predicted"/>
<evidence type="ECO:0000313" key="2">
    <source>
        <dbReference type="Proteomes" id="UP000306319"/>
    </source>
</evidence>
<protein>
    <submittedName>
        <fullName evidence="1">Alpha-L-rhamnosidase</fullName>
    </submittedName>
</protein>
<accession>A0AC61RIG3</accession>
<gene>
    <name evidence="1" type="ORF">E5331_05595</name>
</gene>
<name>A0AC61RIG3_9BACT</name>
<dbReference type="Proteomes" id="UP000306319">
    <property type="component" value="Unassembled WGS sequence"/>
</dbReference>
<organism evidence="1 2">
    <name type="scientific">Lepagella muris</name>
    <dbReference type="NCBI Taxonomy" id="3032870"/>
    <lineage>
        <taxon>Bacteria</taxon>
        <taxon>Pseudomonadati</taxon>
        <taxon>Bacteroidota</taxon>
        <taxon>Bacteroidia</taxon>
        <taxon>Bacteroidales</taxon>
        <taxon>Muribaculaceae</taxon>
        <taxon>Lepagella</taxon>
    </lineage>
</organism>
<sequence length="998" mass="111548">MNLTLRRNLISRMGIAAFTMLAFMPVGVYAGSGSLVKGEHEATDRERDVFMGAEWIGTASDDIPLYPDYLSVFKIDFDIEVDAGGSAAILYGMNDPRLMNVDLNIYNIAAPRDESAIKIEFSHSGEIRVFRYGYHPADSKSKPLGVYQCGDVWGKSNHVSIASNLGHTDIFVNGKKVCYIGINPIGNGGDWLAFPVLAEMGVDISGNAVISNLKVRNFREPSNVLFADSAAHAVTGRINLPERSMPQLRTNIPVDGKRDVKSARIDVTARGIYDLKVNGKRVTEGYFYPGSTQYNKTHLFNTFDITPYLTEANNTLDVSMGEGWWSGPATFMGEMWNFYGDRQSLLACVTVEYTDGTVLCYPTLPSTWEYCADGANVVGSFFNGEIYDATRRASDMTWHPAERVGCDSTTYPFPGGWDNVVIRRDYGDKVVAADTLTAVSVVEPRKGVFIYDFGQNFAGVPLLRLSGQKRGTEVAMRYAEVLYPDMERYGANRGMIMTENIRAAMNKDVYVAAGEEEEYFSPRFTLHGFRYVEITGIDKPLPVEDVKAVALSSIDKFKASFECSDTLVNRLWKNILWSTRSNFISIPTDCPQRNERLGWMGDISVYAPTATKIADVSAILRQYLQSVRDCQTPEGKFPDVAPTGVGFGGFLWGSAGITVPYEHFLQYGDTTLVREHYPAMKRYMDYVFDKTIDPQTGVMVQDRAWGDLGDWLSPEYDKNDKSLLWECYLIYDLDIMTYLAKVVGNDTDAAFYKNKGDERREFFKKVYVDPATKKTRFSSFDPEREGRFVDTQASYALPIAMGIMDDPTFADNFIATITRENIADNGKVCPPYSLMTGFIGTAWIQEALSRIGRGDVAYRILANKEYPSWLYPVTQGATSVWERLDSYTHTDGFGANNSMNSFNHYSFGSVGNWLLTRCLGIKYDDNGITVAPDPDITGALSYANGELETPWGLVKSGWKIEGDKVRYEVEVPIESCFVAPDGTKHRLNIGKNRIILRK</sequence>
<comment type="caution">
    <text evidence="1">The sequence shown here is derived from an EMBL/GenBank/DDBJ whole genome shotgun (WGS) entry which is preliminary data.</text>
</comment>
<reference evidence="1" key="1">
    <citation type="submission" date="2019-04" db="EMBL/GenBank/DDBJ databases">
        <title>Microbes associate with the intestines of laboratory mice.</title>
        <authorList>
            <person name="Navarre W."/>
            <person name="Wong E."/>
            <person name="Huang K."/>
            <person name="Tropini C."/>
            <person name="Ng K."/>
            <person name="Yu B."/>
        </authorList>
    </citation>
    <scope>NUCLEOTIDE SEQUENCE</scope>
    <source>
        <strain evidence="1">NM04_E33</strain>
    </source>
</reference>
<evidence type="ECO:0000313" key="1">
    <source>
        <dbReference type="EMBL" id="TGY79487.1"/>
    </source>
</evidence>